<comment type="caution">
    <text evidence="1">The sequence shown here is derived from an EMBL/GenBank/DDBJ whole genome shotgun (WGS) entry which is preliminary data.</text>
</comment>
<evidence type="ECO:0000313" key="2">
    <source>
        <dbReference type="Proteomes" id="UP001198034"/>
    </source>
</evidence>
<proteinExistence type="predicted"/>
<keyword evidence="2" id="KW-1185">Reference proteome</keyword>
<dbReference type="Proteomes" id="UP001198034">
    <property type="component" value="Unassembled WGS sequence"/>
</dbReference>
<sequence length="177" mass="20713">MSLKSVVEQLFGSESWYALKESNHLPTWKKQLQKVVAAIHTSILTTVKVYDEKWLDQINDVVKYGKENINKAADIEEAISAMAATFIEISFLQVGLMPMRGSQTVKISLKKENWHLDRYRTVMYLQTQEQKESVFWSKQQKELGVENQMQVRRKYRISGSKMSYLKWCSENKDLINQ</sequence>
<name>A0ABS8BHC5_9NEIS</name>
<protein>
    <submittedName>
        <fullName evidence="1">Uncharacterized protein</fullName>
    </submittedName>
</protein>
<dbReference type="EMBL" id="JAJAWG010000001">
    <property type="protein sequence ID" value="MCB5195117.1"/>
    <property type="molecule type" value="Genomic_DNA"/>
</dbReference>
<reference evidence="1 2" key="1">
    <citation type="submission" date="2021-10" db="EMBL/GenBank/DDBJ databases">
        <authorList>
            <person name="Chen M."/>
        </authorList>
    </citation>
    <scope>NUCLEOTIDE SEQUENCE [LARGE SCALE GENOMIC DNA]</scope>
    <source>
        <strain evidence="1 2">H3-26</strain>
    </source>
</reference>
<gene>
    <name evidence="1" type="ORF">LG219_02275</name>
</gene>
<accession>A0ABS8BHC5</accession>
<evidence type="ECO:0000313" key="1">
    <source>
        <dbReference type="EMBL" id="MCB5195117.1"/>
    </source>
</evidence>
<organism evidence="1 2">
    <name type="scientific">Deefgea salmonis</name>
    <dbReference type="NCBI Taxonomy" id="2875502"/>
    <lineage>
        <taxon>Bacteria</taxon>
        <taxon>Pseudomonadati</taxon>
        <taxon>Pseudomonadota</taxon>
        <taxon>Betaproteobacteria</taxon>
        <taxon>Neisseriales</taxon>
        <taxon>Chitinibacteraceae</taxon>
        <taxon>Deefgea</taxon>
    </lineage>
</organism>
<dbReference type="RefSeq" id="WP_226762922.1">
    <property type="nucleotide sequence ID" value="NZ_JAJAWG010000001.1"/>
</dbReference>